<dbReference type="Pfam" id="PF19300">
    <property type="entry name" value="BPD_transp_1_N"/>
    <property type="match status" value="1"/>
</dbReference>
<accession>A0A0K0Y4K0</accession>
<comment type="subcellular location">
    <subcellularLocation>
        <location evidence="1 7">Cell membrane</location>
        <topology evidence="1 7">Multi-pass membrane protein</topology>
    </subcellularLocation>
</comment>
<dbReference type="KEGG" id="otm:OSB_13070"/>
<dbReference type="AlphaFoldDB" id="A0A0K0Y4K0"/>
<evidence type="ECO:0000256" key="5">
    <source>
        <dbReference type="ARBA" id="ARBA00022989"/>
    </source>
</evidence>
<evidence type="ECO:0000256" key="3">
    <source>
        <dbReference type="ARBA" id="ARBA00022475"/>
    </source>
</evidence>
<dbReference type="InterPro" id="IPR045621">
    <property type="entry name" value="BPD_transp_1_N"/>
</dbReference>
<evidence type="ECO:0000256" key="7">
    <source>
        <dbReference type="RuleBase" id="RU363032"/>
    </source>
</evidence>
<dbReference type="GO" id="GO:0005886">
    <property type="term" value="C:plasma membrane"/>
    <property type="evidence" value="ECO:0007669"/>
    <property type="project" value="UniProtKB-SubCell"/>
</dbReference>
<dbReference type="STRING" id="1458307.OSB_13070"/>
<keyword evidence="9" id="KW-1185">Reference proteome</keyword>
<evidence type="ECO:0000256" key="4">
    <source>
        <dbReference type="ARBA" id="ARBA00022692"/>
    </source>
</evidence>
<evidence type="ECO:0000256" key="6">
    <source>
        <dbReference type="ARBA" id="ARBA00023136"/>
    </source>
</evidence>
<dbReference type="RefSeq" id="WP_049834208.1">
    <property type="nucleotide sequence ID" value="NZ_CP012160.1"/>
</dbReference>
<feature type="transmembrane region" description="Helical" evidence="7">
    <location>
        <begin position="244"/>
        <end position="265"/>
    </location>
</feature>
<feature type="transmembrane region" description="Helical" evidence="7">
    <location>
        <begin position="285"/>
        <end position="308"/>
    </location>
</feature>
<dbReference type="InterPro" id="IPR000515">
    <property type="entry name" value="MetI-like"/>
</dbReference>
<feature type="transmembrane region" description="Helical" evidence="7">
    <location>
        <begin position="178"/>
        <end position="197"/>
    </location>
</feature>
<keyword evidence="5 7" id="KW-1133">Transmembrane helix</keyword>
<dbReference type="PANTHER" id="PTHR43163:SF6">
    <property type="entry name" value="DIPEPTIDE TRANSPORT SYSTEM PERMEASE PROTEIN DPPB-RELATED"/>
    <property type="match status" value="1"/>
</dbReference>
<dbReference type="OrthoDB" id="9807402at2"/>
<evidence type="ECO:0000313" key="9">
    <source>
        <dbReference type="Proteomes" id="UP000067444"/>
    </source>
</evidence>
<dbReference type="EMBL" id="CP012160">
    <property type="protein sequence ID" value="AKS45860.1"/>
    <property type="molecule type" value="Genomic_DNA"/>
</dbReference>
<name>A0A0K0Y4K0_9RHOB</name>
<dbReference type="InterPro" id="IPR035906">
    <property type="entry name" value="MetI-like_sf"/>
</dbReference>
<protein>
    <submittedName>
        <fullName evidence="8">Dipeptide transport system permease protein DppB</fullName>
    </submittedName>
</protein>
<evidence type="ECO:0000256" key="1">
    <source>
        <dbReference type="ARBA" id="ARBA00004651"/>
    </source>
</evidence>
<dbReference type="Pfam" id="PF00528">
    <property type="entry name" value="BPD_transp_1"/>
    <property type="match status" value="1"/>
</dbReference>
<feature type="transmembrane region" description="Helical" evidence="7">
    <location>
        <begin position="98"/>
        <end position="120"/>
    </location>
</feature>
<dbReference type="SUPFAM" id="SSF161098">
    <property type="entry name" value="MetI-like"/>
    <property type="match status" value="1"/>
</dbReference>
<dbReference type="PROSITE" id="PS50928">
    <property type="entry name" value="ABC_TM1"/>
    <property type="match status" value="1"/>
</dbReference>
<dbReference type="PANTHER" id="PTHR43163">
    <property type="entry name" value="DIPEPTIDE TRANSPORT SYSTEM PERMEASE PROTEIN DPPB-RELATED"/>
    <property type="match status" value="1"/>
</dbReference>
<keyword evidence="6 7" id="KW-0472">Membrane</keyword>
<proteinExistence type="inferred from homology"/>
<feature type="transmembrane region" description="Helical" evidence="7">
    <location>
        <begin position="132"/>
        <end position="158"/>
    </location>
</feature>
<keyword evidence="3" id="KW-1003">Cell membrane</keyword>
<dbReference type="GO" id="GO:0055085">
    <property type="term" value="P:transmembrane transport"/>
    <property type="evidence" value="ECO:0007669"/>
    <property type="project" value="InterPro"/>
</dbReference>
<dbReference type="Gene3D" id="1.10.3720.10">
    <property type="entry name" value="MetI-like"/>
    <property type="match status" value="1"/>
</dbReference>
<comment type="similarity">
    <text evidence="7">Belongs to the binding-protein-dependent transport system permease family.</text>
</comment>
<organism evidence="8 9">
    <name type="scientific">Octadecabacter temperatus</name>
    <dbReference type="NCBI Taxonomy" id="1458307"/>
    <lineage>
        <taxon>Bacteria</taxon>
        <taxon>Pseudomonadati</taxon>
        <taxon>Pseudomonadota</taxon>
        <taxon>Alphaproteobacteria</taxon>
        <taxon>Rhodobacterales</taxon>
        <taxon>Roseobacteraceae</taxon>
        <taxon>Octadecabacter</taxon>
    </lineage>
</organism>
<keyword evidence="2 7" id="KW-0813">Transport</keyword>
<keyword evidence="4 7" id="KW-0812">Transmembrane</keyword>
<reference evidence="8 9" key="1">
    <citation type="journal article" date="2015" name="Genome Announc.">
        <title>Closed Genome Sequence of Octadecabacter temperatus SB1, the First Mesophilic Species of the Genus Octadecabacter.</title>
        <authorList>
            <person name="Voget S."/>
            <person name="Billerbeck S."/>
            <person name="Simon M."/>
            <person name="Daniel R."/>
        </authorList>
    </citation>
    <scope>NUCLEOTIDE SEQUENCE [LARGE SCALE GENOMIC DNA]</scope>
    <source>
        <strain evidence="8 9">SB1</strain>
    </source>
</reference>
<evidence type="ECO:0000313" key="8">
    <source>
        <dbReference type="EMBL" id="AKS45860.1"/>
    </source>
</evidence>
<evidence type="ECO:0000256" key="2">
    <source>
        <dbReference type="ARBA" id="ARBA00022448"/>
    </source>
</evidence>
<dbReference type="Proteomes" id="UP000067444">
    <property type="component" value="Chromosome"/>
</dbReference>
<gene>
    <name evidence="8" type="primary">dppB_1</name>
    <name evidence="8" type="ORF">OSB_13070</name>
</gene>
<feature type="transmembrane region" description="Helical" evidence="7">
    <location>
        <begin position="9"/>
        <end position="30"/>
    </location>
</feature>
<sequence length="315" mass="33218">MLIFFGRKLVGALVMLIVLSFLIFAIAVALPGSAVDLLLPANMRTVEAVAELEAELGLDQPVVVQYVNWAMGMLKGDFGNSFSDGQAVSTRIGPKAIVTFQLAIGGLMVGAIIGITAGVVSARRAGSKLDTAINVVASTVIAVPPFYAALVLAVIFSVWLQLIPFGGYVPFSDSPLEWVVRMVLPWFAIGIPGAASLSRQTRSAVLKGLDARHVQATRALGFSENAVVRGHVMRNSMLPIVTDIGFRATVVIGSSVVVENVFGLPGLGPYLISAVQTRDLPSVQAAVLVLSGAVIIVNLVVDLSYAWLNPKVRIS</sequence>